<sequence length="145" mass="16110">MDKHDNSSTAVRYLDVHWQNCVYWVEYDRNITVEKAVNLHDVNVWCGLSTKVLLGLSCFEGTVIGEQYLTMLADSIFPAILQCTEDVKQQPVSQGSPEGALSDSGLGIELAIPSAPYRNPQDILQQPELGAVAHIRPSEEIQVRK</sequence>
<protein>
    <submittedName>
        <fullName evidence="1">Uncharacterized protein</fullName>
    </submittedName>
</protein>
<dbReference type="AlphaFoldDB" id="A0A087T204"/>
<keyword evidence="2" id="KW-1185">Reference proteome</keyword>
<dbReference type="Proteomes" id="UP000054359">
    <property type="component" value="Unassembled WGS sequence"/>
</dbReference>
<evidence type="ECO:0000313" key="1">
    <source>
        <dbReference type="EMBL" id="KFM59143.1"/>
    </source>
</evidence>
<dbReference type="EMBL" id="KK113026">
    <property type="protein sequence ID" value="KFM59143.1"/>
    <property type="molecule type" value="Genomic_DNA"/>
</dbReference>
<accession>A0A087T204</accession>
<feature type="non-terminal residue" evidence="1">
    <location>
        <position position="145"/>
    </location>
</feature>
<proteinExistence type="predicted"/>
<name>A0A087T204_STEMI</name>
<reference evidence="1 2" key="1">
    <citation type="submission" date="2013-11" db="EMBL/GenBank/DDBJ databases">
        <title>Genome sequencing of Stegodyphus mimosarum.</title>
        <authorList>
            <person name="Bechsgaard J."/>
        </authorList>
    </citation>
    <scope>NUCLEOTIDE SEQUENCE [LARGE SCALE GENOMIC DNA]</scope>
</reference>
<gene>
    <name evidence="1" type="ORF">X975_26777</name>
</gene>
<evidence type="ECO:0000313" key="2">
    <source>
        <dbReference type="Proteomes" id="UP000054359"/>
    </source>
</evidence>
<organism evidence="1 2">
    <name type="scientific">Stegodyphus mimosarum</name>
    <name type="common">African social velvet spider</name>
    <dbReference type="NCBI Taxonomy" id="407821"/>
    <lineage>
        <taxon>Eukaryota</taxon>
        <taxon>Metazoa</taxon>
        <taxon>Ecdysozoa</taxon>
        <taxon>Arthropoda</taxon>
        <taxon>Chelicerata</taxon>
        <taxon>Arachnida</taxon>
        <taxon>Araneae</taxon>
        <taxon>Araneomorphae</taxon>
        <taxon>Entelegynae</taxon>
        <taxon>Eresoidea</taxon>
        <taxon>Eresidae</taxon>
        <taxon>Stegodyphus</taxon>
    </lineage>
</organism>
<dbReference type="OrthoDB" id="6468821at2759"/>